<dbReference type="RefSeq" id="WP_204826104.1">
    <property type="nucleotide sequence ID" value="NZ_JBHUGF010000011.1"/>
</dbReference>
<comment type="caution">
    <text evidence="1">The sequence shown here is derived from an EMBL/GenBank/DDBJ whole genome shotgun (WGS) entry which is preliminary data.</text>
</comment>
<dbReference type="Proteomes" id="UP001597403">
    <property type="component" value="Unassembled WGS sequence"/>
</dbReference>
<protein>
    <submittedName>
        <fullName evidence="1">Uncharacterized protein</fullName>
    </submittedName>
</protein>
<name>A0ABW4V212_9BACL</name>
<evidence type="ECO:0000313" key="1">
    <source>
        <dbReference type="EMBL" id="MFD1992404.1"/>
    </source>
</evidence>
<reference evidence="2" key="1">
    <citation type="journal article" date="2019" name="Int. J. Syst. Evol. Microbiol.">
        <title>The Global Catalogue of Microorganisms (GCM) 10K type strain sequencing project: providing services to taxonomists for standard genome sequencing and annotation.</title>
        <authorList>
            <consortium name="The Broad Institute Genomics Platform"/>
            <consortium name="The Broad Institute Genome Sequencing Center for Infectious Disease"/>
            <person name="Wu L."/>
            <person name="Ma J."/>
        </authorList>
    </citation>
    <scope>NUCLEOTIDE SEQUENCE [LARGE SCALE GENOMIC DNA]</scope>
    <source>
        <strain evidence="2">CGMCC 1.15067</strain>
    </source>
</reference>
<sequence>MNYFGQKNELAVGYSFRKTPWELEGIEKETWGTFELWVKDKNVCEYKKVHSLLNYEWNLNHLIEWIVKNFKYITNNHKFPVPVDGHNSLELIQLARQFDSDDEGEIEEWFSRLQDWEFKHSWFSSRDGSYLPEVFFRRVENTIEISWDNILTYHTDGIRFSNSRGIEHIEVDIFIKVIKSFLEDYFKNLLNISKYKEEVQLSYHLFLKEF</sequence>
<evidence type="ECO:0000313" key="2">
    <source>
        <dbReference type="Proteomes" id="UP001597403"/>
    </source>
</evidence>
<gene>
    <name evidence="1" type="ORF">ACFSGI_20735</name>
</gene>
<proteinExistence type="predicted"/>
<accession>A0ABW4V212</accession>
<organism evidence="1 2">
    <name type="scientific">Paenibacillus nicotianae</name>
    <dbReference type="NCBI Taxonomy" id="1526551"/>
    <lineage>
        <taxon>Bacteria</taxon>
        <taxon>Bacillati</taxon>
        <taxon>Bacillota</taxon>
        <taxon>Bacilli</taxon>
        <taxon>Bacillales</taxon>
        <taxon>Paenibacillaceae</taxon>
        <taxon>Paenibacillus</taxon>
    </lineage>
</organism>
<dbReference type="EMBL" id="JBHUGF010000011">
    <property type="protein sequence ID" value="MFD1992404.1"/>
    <property type="molecule type" value="Genomic_DNA"/>
</dbReference>
<keyword evidence="2" id="KW-1185">Reference proteome</keyword>